<protein>
    <submittedName>
        <fullName evidence="6">Chromosome segregation and condensation protein ScpB</fullName>
    </submittedName>
</protein>
<accession>A0A0D6PDF6</accession>
<dbReference type="InterPro" id="IPR036390">
    <property type="entry name" value="WH_DNA-bd_sf"/>
</dbReference>
<dbReference type="PANTHER" id="PTHR34298:SF2">
    <property type="entry name" value="SEGREGATION AND CONDENSATION PROTEIN B"/>
    <property type="match status" value="1"/>
</dbReference>
<dbReference type="PANTHER" id="PTHR34298">
    <property type="entry name" value="SEGREGATION AND CONDENSATION PROTEIN B"/>
    <property type="match status" value="1"/>
</dbReference>
<dbReference type="InterPro" id="IPR005234">
    <property type="entry name" value="ScpB_csome_segregation"/>
</dbReference>
<keyword evidence="4" id="KW-0131">Cell cycle</keyword>
<dbReference type="STRING" id="1120923.SAMN02746095_01771"/>
<evidence type="ECO:0000256" key="4">
    <source>
        <dbReference type="ARBA" id="ARBA00023306"/>
    </source>
</evidence>
<gene>
    <name evidence="6" type="ORF">Aam_011_025</name>
</gene>
<dbReference type="InterPro" id="IPR036388">
    <property type="entry name" value="WH-like_DNA-bd_sf"/>
</dbReference>
<comment type="caution">
    <text evidence="6">The sequence shown here is derived from an EMBL/GenBank/DDBJ whole genome shotgun (WGS) entry which is preliminary data.</text>
</comment>
<dbReference type="OrthoDB" id="9806226at2"/>
<keyword evidence="2" id="KW-0132">Cell division</keyword>
<evidence type="ECO:0000313" key="7">
    <source>
        <dbReference type="Proteomes" id="UP000032668"/>
    </source>
</evidence>
<evidence type="ECO:0000256" key="3">
    <source>
        <dbReference type="ARBA" id="ARBA00022829"/>
    </source>
</evidence>
<feature type="compositionally biased region" description="Low complexity" evidence="5">
    <location>
        <begin position="176"/>
        <end position="194"/>
    </location>
</feature>
<keyword evidence="3" id="KW-0159">Chromosome partition</keyword>
<dbReference type="PIRSF" id="PIRSF019345">
    <property type="entry name" value="ScpB"/>
    <property type="match status" value="1"/>
</dbReference>
<evidence type="ECO:0000313" key="6">
    <source>
        <dbReference type="EMBL" id="GAN78904.1"/>
    </source>
</evidence>
<dbReference type="AlphaFoldDB" id="A0A0D6PDF6"/>
<dbReference type="EMBL" id="BANC01000011">
    <property type="protein sequence ID" value="GAN78904.1"/>
    <property type="molecule type" value="Genomic_DNA"/>
</dbReference>
<evidence type="ECO:0000256" key="1">
    <source>
        <dbReference type="ARBA" id="ARBA00022490"/>
    </source>
</evidence>
<evidence type="ECO:0000256" key="5">
    <source>
        <dbReference type="SAM" id="MobiDB-lite"/>
    </source>
</evidence>
<dbReference type="NCBIfam" id="TIGR00281">
    <property type="entry name" value="SMC-Scp complex subunit ScpB"/>
    <property type="match status" value="1"/>
</dbReference>
<keyword evidence="7" id="KW-1185">Reference proteome</keyword>
<dbReference type="GO" id="GO:0051301">
    <property type="term" value="P:cell division"/>
    <property type="evidence" value="ECO:0007669"/>
    <property type="project" value="UniProtKB-KW"/>
</dbReference>
<dbReference type="Pfam" id="PF04079">
    <property type="entry name" value="SMC_ScpB"/>
    <property type="match status" value="1"/>
</dbReference>
<sequence>MVEGFTPEMRLAEAAIFAATQPVTTRMLAKLLPEYVDVEAVMAALAAAYEPRGVNIVTVGGGWQFRTAPDLAPALRKVVELPRRLPRVAMECLAIIAYHQPCTRTEIEEIRGAALSQNTLDLLLENGLITPKGRKETPGRPTLWGTTPAFLAQFGLNDLRELPKREELLIDPPGPALAAAPAPTAAPAQEAEQE</sequence>
<organism evidence="6 7">
    <name type="scientific">Acidocella aminolytica 101 = DSM 11237</name>
    <dbReference type="NCBI Taxonomy" id="1120923"/>
    <lineage>
        <taxon>Bacteria</taxon>
        <taxon>Pseudomonadati</taxon>
        <taxon>Pseudomonadota</taxon>
        <taxon>Alphaproteobacteria</taxon>
        <taxon>Acetobacterales</taxon>
        <taxon>Acidocellaceae</taxon>
        <taxon>Acidocella</taxon>
    </lineage>
</organism>
<feature type="region of interest" description="Disordered" evidence="5">
    <location>
        <begin position="171"/>
        <end position="194"/>
    </location>
</feature>
<evidence type="ECO:0000256" key="2">
    <source>
        <dbReference type="ARBA" id="ARBA00022618"/>
    </source>
</evidence>
<dbReference type="SUPFAM" id="SSF46785">
    <property type="entry name" value="Winged helix' DNA-binding domain"/>
    <property type="match status" value="2"/>
</dbReference>
<name>A0A0D6PDF6_9PROT</name>
<proteinExistence type="predicted"/>
<keyword evidence="1" id="KW-0963">Cytoplasm</keyword>
<dbReference type="Proteomes" id="UP000032668">
    <property type="component" value="Unassembled WGS sequence"/>
</dbReference>
<reference evidence="6 7" key="1">
    <citation type="submission" date="2012-11" db="EMBL/GenBank/DDBJ databases">
        <title>Whole genome sequence of Acidocella aminolytica 101 = DSM 11237.</title>
        <authorList>
            <person name="Azuma Y."/>
            <person name="Higashiura N."/>
            <person name="Hirakawa H."/>
            <person name="Matsushita K."/>
        </authorList>
    </citation>
    <scope>NUCLEOTIDE SEQUENCE [LARGE SCALE GENOMIC DNA]</scope>
    <source>
        <strain evidence="7">101 / DSM 11237</strain>
    </source>
</reference>
<dbReference type="Gene3D" id="1.10.10.10">
    <property type="entry name" value="Winged helix-like DNA-binding domain superfamily/Winged helix DNA-binding domain"/>
    <property type="match status" value="2"/>
</dbReference>
<dbReference type="GO" id="GO:0051304">
    <property type="term" value="P:chromosome separation"/>
    <property type="evidence" value="ECO:0007669"/>
    <property type="project" value="InterPro"/>
</dbReference>